<dbReference type="Pfam" id="PF13561">
    <property type="entry name" value="adh_short_C2"/>
    <property type="match status" value="1"/>
</dbReference>
<dbReference type="PANTHER" id="PTHR24321:SF8">
    <property type="entry name" value="ESTRADIOL 17-BETA-DEHYDROGENASE 8-RELATED"/>
    <property type="match status" value="1"/>
</dbReference>
<organism evidence="3 4">
    <name type="scientific">Skermanella stibiiresistens SB22</name>
    <dbReference type="NCBI Taxonomy" id="1385369"/>
    <lineage>
        <taxon>Bacteria</taxon>
        <taxon>Pseudomonadati</taxon>
        <taxon>Pseudomonadota</taxon>
        <taxon>Alphaproteobacteria</taxon>
        <taxon>Rhodospirillales</taxon>
        <taxon>Azospirillaceae</taxon>
        <taxon>Skermanella</taxon>
    </lineage>
</organism>
<reference evidence="3 4" key="1">
    <citation type="submission" date="2013-08" db="EMBL/GenBank/DDBJ databases">
        <title>The genome sequence of Skermanella stibiiresistens.</title>
        <authorList>
            <person name="Zhu W."/>
            <person name="Wang G."/>
        </authorList>
    </citation>
    <scope>NUCLEOTIDE SEQUENCE [LARGE SCALE GENOMIC DNA]</scope>
    <source>
        <strain evidence="3 4">SB22</strain>
    </source>
</reference>
<protein>
    <submittedName>
        <fullName evidence="3">Oxidoreductase</fullName>
    </submittedName>
</protein>
<name>W9HCV3_9PROT</name>
<dbReference type="Proteomes" id="UP000019486">
    <property type="component" value="Unassembled WGS sequence"/>
</dbReference>
<dbReference type="PATRIC" id="fig|1385369.3.peg.1234"/>
<comment type="similarity">
    <text evidence="1">Belongs to the short-chain dehydrogenases/reductases (SDR) family.</text>
</comment>
<dbReference type="PROSITE" id="PS00061">
    <property type="entry name" value="ADH_SHORT"/>
    <property type="match status" value="1"/>
</dbReference>
<dbReference type="InterPro" id="IPR020904">
    <property type="entry name" value="Sc_DH/Rdtase_CS"/>
</dbReference>
<proteinExistence type="inferred from homology"/>
<dbReference type="AlphaFoldDB" id="W9HCV3"/>
<accession>W9HCV3</accession>
<keyword evidence="4" id="KW-1185">Reference proteome</keyword>
<keyword evidence="2" id="KW-0560">Oxidoreductase</keyword>
<dbReference type="FunFam" id="3.40.50.720:FF:000084">
    <property type="entry name" value="Short-chain dehydrogenase reductase"/>
    <property type="match status" value="1"/>
</dbReference>
<dbReference type="InterPro" id="IPR002347">
    <property type="entry name" value="SDR_fam"/>
</dbReference>
<dbReference type="Gene3D" id="3.40.50.720">
    <property type="entry name" value="NAD(P)-binding Rossmann-like Domain"/>
    <property type="match status" value="1"/>
</dbReference>
<sequence>MSGEIVSIALVTGGGGGIGRATAVRLAETGADVAIVDLDEDLGTETARLVEAVGRRTLFVRADVSDGAQIAACVDRVERELGPITAFANNAGIEGVIAPIHLYPDDVFDKLLQVNAKGVFLGLKHVLARMMPRGRGAIVNTASTSAIRGRAGLAGYVATKHAVLGLTRVAALDVAGTAIRVNAVLPGPVETRMIQSLDEQARLSGGIQRAGRARYGKPEDVASVIAFLLSDQAAHVNGAAWTVDAGATVA</sequence>
<evidence type="ECO:0000313" key="4">
    <source>
        <dbReference type="Proteomes" id="UP000019486"/>
    </source>
</evidence>
<evidence type="ECO:0000256" key="1">
    <source>
        <dbReference type="ARBA" id="ARBA00006484"/>
    </source>
</evidence>
<dbReference type="SUPFAM" id="SSF51735">
    <property type="entry name" value="NAD(P)-binding Rossmann-fold domains"/>
    <property type="match status" value="1"/>
</dbReference>
<dbReference type="STRING" id="1385369.N825_24505"/>
<dbReference type="PRINTS" id="PR00080">
    <property type="entry name" value="SDRFAMILY"/>
</dbReference>
<dbReference type="EMBL" id="AVFL01000003">
    <property type="protein sequence ID" value="EWY41703.1"/>
    <property type="molecule type" value="Genomic_DNA"/>
</dbReference>
<dbReference type="GO" id="GO:0016491">
    <property type="term" value="F:oxidoreductase activity"/>
    <property type="evidence" value="ECO:0007669"/>
    <property type="project" value="UniProtKB-KW"/>
</dbReference>
<comment type="caution">
    <text evidence="3">The sequence shown here is derived from an EMBL/GenBank/DDBJ whole genome shotgun (WGS) entry which is preliminary data.</text>
</comment>
<dbReference type="PANTHER" id="PTHR24321">
    <property type="entry name" value="DEHYDROGENASES, SHORT CHAIN"/>
    <property type="match status" value="1"/>
</dbReference>
<evidence type="ECO:0000256" key="2">
    <source>
        <dbReference type="ARBA" id="ARBA00023002"/>
    </source>
</evidence>
<evidence type="ECO:0000313" key="3">
    <source>
        <dbReference type="EMBL" id="EWY41703.1"/>
    </source>
</evidence>
<dbReference type="PRINTS" id="PR00081">
    <property type="entry name" value="GDHRDH"/>
</dbReference>
<dbReference type="CDD" id="cd05233">
    <property type="entry name" value="SDR_c"/>
    <property type="match status" value="1"/>
</dbReference>
<dbReference type="InterPro" id="IPR036291">
    <property type="entry name" value="NAD(P)-bd_dom_sf"/>
</dbReference>
<gene>
    <name evidence="3" type="ORF">N825_24505</name>
</gene>